<name>A0A917JB36_9SPHI</name>
<organism evidence="4 5">
    <name type="scientific">Mucilaginibacter galii</name>
    <dbReference type="NCBI Taxonomy" id="2005073"/>
    <lineage>
        <taxon>Bacteria</taxon>
        <taxon>Pseudomonadati</taxon>
        <taxon>Bacteroidota</taxon>
        <taxon>Sphingobacteriia</taxon>
        <taxon>Sphingobacteriales</taxon>
        <taxon>Sphingobacteriaceae</taxon>
        <taxon>Mucilaginibacter</taxon>
    </lineage>
</organism>
<sequence>MVSAQDSAKKAKPAIAKPGAKPTWTRPATDYRTQPLAGQPAAPVNTDKSLSGQYQYVASKVYNYQKPPLAAFYKNVTDSLRAERKKSRELQQKLSAQGKTVAGLQSDVTAKEQSLTESNAKADAISLLGIPVTKTLYNTIMWGLVIVFGAVATVVLLQSGSARREAKYRIKLYEELDEEYKAYKVKANDKEKKLARELQTERNKIDELLGRS</sequence>
<keyword evidence="3" id="KW-0812">Transmembrane</keyword>
<keyword evidence="3" id="KW-0472">Membrane</keyword>
<accession>A0A917JB36</accession>
<feature type="region of interest" description="Disordered" evidence="2">
    <location>
        <begin position="1"/>
        <end position="45"/>
    </location>
</feature>
<dbReference type="Proteomes" id="UP000662074">
    <property type="component" value="Unassembled WGS sequence"/>
</dbReference>
<comment type="caution">
    <text evidence="4">The sequence shown here is derived from an EMBL/GenBank/DDBJ whole genome shotgun (WGS) entry which is preliminary data.</text>
</comment>
<feature type="transmembrane region" description="Helical" evidence="3">
    <location>
        <begin position="136"/>
        <end position="157"/>
    </location>
</feature>
<protein>
    <submittedName>
        <fullName evidence="4">Uncharacterized protein</fullName>
    </submittedName>
</protein>
<keyword evidence="3" id="KW-1133">Transmembrane helix</keyword>
<evidence type="ECO:0000256" key="2">
    <source>
        <dbReference type="SAM" id="MobiDB-lite"/>
    </source>
</evidence>
<evidence type="ECO:0000256" key="1">
    <source>
        <dbReference type="SAM" id="Coils"/>
    </source>
</evidence>
<dbReference type="AlphaFoldDB" id="A0A917JB36"/>
<evidence type="ECO:0000313" key="4">
    <source>
        <dbReference type="EMBL" id="GGI51302.1"/>
    </source>
</evidence>
<keyword evidence="5" id="KW-1185">Reference proteome</keyword>
<keyword evidence="1" id="KW-0175">Coiled coil</keyword>
<proteinExistence type="predicted"/>
<reference evidence="4" key="1">
    <citation type="journal article" date="2014" name="Int. J. Syst. Evol. Microbiol.">
        <title>Complete genome sequence of Corynebacterium casei LMG S-19264T (=DSM 44701T), isolated from a smear-ripened cheese.</title>
        <authorList>
            <consortium name="US DOE Joint Genome Institute (JGI-PGF)"/>
            <person name="Walter F."/>
            <person name="Albersmeier A."/>
            <person name="Kalinowski J."/>
            <person name="Ruckert C."/>
        </authorList>
    </citation>
    <scope>NUCLEOTIDE SEQUENCE</scope>
    <source>
        <strain evidence="4">CCM 8711</strain>
    </source>
</reference>
<feature type="coiled-coil region" evidence="1">
    <location>
        <begin position="173"/>
        <end position="211"/>
    </location>
</feature>
<gene>
    <name evidence="4" type="ORF">GCM10011425_25140</name>
</gene>
<dbReference type="EMBL" id="BMDO01000006">
    <property type="protein sequence ID" value="GGI51302.1"/>
    <property type="molecule type" value="Genomic_DNA"/>
</dbReference>
<evidence type="ECO:0000256" key="3">
    <source>
        <dbReference type="SAM" id="Phobius"/>
    </source>
</evidence>
<reference evidence="4" key="2">
    <citation type="submission" date="2020-09" db="EMBL/GenBank/DDBJ databases">
        <authorList>
            <person name="Sun Q."/>
            <person name="Sedlacek I."/>
        </authorList>
    </citation>
    <scope>NUCLEOTIDE SEQUENCE</scope>
    <source>
        <strain evidence="4">CCM 8711</strain>
    </source>
</reference>
<evidence type="ECO:0000313" key="5">
    <source>
        <dbReference type="Proteomes" id="UP000662074"/>
    </source>
</evidence>
<feature type="compositionally biased region" description="Low complexity" evidence="2">
    <location>
        <begin position="13"/>
        <end position="22"/>
    </location>
</feature>